<evidence type="ECO:0000313" key="4">
    <source>
        <dbReference type="Proteomes" id="UP000321230"/>
    </source>
</evidence>
<dbReference type="AlphaFoldDB" id="A0A511AXK9"/>
<dbReference type="EMBL" id="BJUZ01000001">
    <property type="protein sequence ID" value="GEK92886.1"/>
    <property type="molecule type" value="Genomic_DNA"/>
</dbReference>
<dbReference type="Gene3D" id="3.30.1360.120">
    <property type="entry name" value="Probable tRNA modification gtpase trme, domain 1"/>
    <property type="match status" value="1"/>
</dbReference>
<evidence type="ECO:0000313" key="3">
    <source>
        <dbReference type="EMBL" id="GEK92886.1"/>
    </source>
</evidence>
<dbReference type="GO" id="GO:0016226">
    <property type="term" value="P:iron-sulfur cluster assembly"/>
    <property type="evidence" value="ECO:0007669"/>
    <property type="project" value="TreeGrafter"/>
</dbReference>
<proteinExistence type="predicted"/>
<dbReference type="RefSeq" id="WP_146793965.1">
    <property type="nucleotide sequence ID" value="NZ_BARC01000004.1"/>
</dbReference>
<reference evidence="3 4" key="1">
    <citation type="submission" date="2019-07" db="EMBL/GenBank/DDBJ databases">
        <title>Whole genome shotgun sequence of Gluconobacter wancherniae NBRC 103581.</title>
        <authorList>
            <person name="Hosoyama A."/>
            <person name="Uohara A."/>
            <person name="Ohji S."/>
            <person name="Ichikawa N."/>
        </authorList>
    </citation>
    <scope>NUCLEOTIDE SEQUENCE [LARGE SCALE GENOMIC DNA]</scope>
    <source>
        <strain evidence="3 4">NBRC 103581</strain>
    </source>
</reference>
<dbReference type="PANTHER" id="PTHR22602:SF0">
    <property type="entry name" value="TRANSFERASE CAF17, MITOCHONDRIAL-RELATED"/>
    <property type="match status" value="1"/>
</dbReference>
<feature type="domain" description="CAF17 C-terminal" evidence="2">
    <location>
        <begin position="197"/>
        <end position="265"/>
    </location>
</feature>
<gene>
    <name evidence="3" type="ORF">GWA01_06560</name>
</gene>
<protein>
    <submittedName>
        <fullName evidence="3">Glycine cleavage system protein T</fullName>
    </submittedName>
</protein>
<dbReference type="Pfam" id="PF25455">
    <property type="entry name" value="Beta-barrel_CAF17_C"/>
    <property type="match status" value="1"/>
</dbReference>
<organism evidence="3 4">
    <name type="scientific">Gluconobacter wancherniae NBRC 103581</name>
    <dbReference type="NCBI Taxonomy" id="656744"/>
    <lineage>
        <taxon>Bacteria</taxon>
        <taxon>Pseudomonadati</taxon>
        <taxon>Pseudomonadota</taxon>
        <taxon>Alphaproteobacteria</taxon>
        <taxon>Acetobacterales</taxon>
        <taxon>Acetobacteraceae</taxon>
        <taxon>Gluconobacter</taxon>
    </lineage>
</organism>
<dbReference type="Gene3D" id="2.40.30.160">
    <property type="match status" value="1"/>
</dbReference>
<accession>A0A511AXK9</accession>
<comment type="caution">
    <text evidence="3">The sequence shown here is derived from an EMBL/GenBank/DDBJ whole genome shotgun (WGS) entry which is preliminary data.</text>
</comment>
<dbReference type="InterPro" id="IPR017703">
    <property type="entry name" value="YgfZ/GCV_T_CS"/>
</dbReference>
<dbReference type="NCBIfam" id="TIGR03317">
    <property type="entry name" value="ygfZ_signature"/>
    <property type="match status" value="1"/>
</dbReference>
<dbReference type="InterPro" id="IPR057460">
    <property type="entry name" value="CAF17_C"/>
</dbReference>
<evidence type="ECO:0000256" key="1">
    <source>
        <dbReference type="ARBA" id="ARBA00022946"/>
    </source>
</evidence>
<dbReference type="InterPro" id="IPR045179">
    <property type="entry name" value="YgfZ/GcvT"/>
</dbReference>
<sequence>MTVFLPRRAVLAFTGADRVSFLQGLVTNDLQTLTQDQAVWSALLTPQGRWLSEFFLFAQGDHILMDCAAEHADFLAKKLSRFRLRSDVQINRTDLHVVVGSGTEDLPADAVIAAADPRCEGAGWRAIVSALPEHSASERDYLERRLALGLPDNEDFVSEQTLALEANMDLLNGVSWKKGCYMGQELTARTHYRGLLKKRMLPVTLMGASFPESGGIVMMEDREVGEIRSRSGHHAIAVLRREAWSSSALTCNGHSLLINWPLWFPVEMRS</sequence>
<keyword evidence="1" id="KW-0809">Transit peptide</keyword>
<name>A0A511AXK9_9PROT</name>
<dbReference type="Proteomes" id="UP000321230">
    <property type="component" value="Unassembled WGS sequence"/>
</dbReference>
<dbReference type="PIRSF" id="PIRSF006487">
    <property type="entry name" value="GcvT"/>
    <property type="match status" value="1"/>
</dbReference>
<keyword evidence="4" id="KW-1185">Reference proteome</keyword>
<dbReference type="OrthoDB" id="9796287at2"/>
<evidence type="ECO:0000259" key="2">
    <source>
        <dbReference type="Pfam" id="PF25455"/>
    </source>
</evidence>
<dbReference type="SUPFAM" id="SSF103025">
    <property type="entry name" value="Folate-binding domain"/>
    <property type="match status" value="1"/>
</dbReference>
<dbReference type="PANTHER" id="PTHR22602">
    <property type="entry name" value="TRANSFERASE CAF17, MITOCHONDRIAL-RELATED"/>
    <property type="match status" value="1"/>
</dbReference>
<dbReference type="InterPro" id="IPR027266">
    <property type="entry name" value="TrmE/GcvT-like"/>
</dbReference>